<comment type="similarity">
    <text evidence="1">Belongs to the peptidase S8 family.</text>
</comment>
<dbReference type="GeneID" id="26641383"/>
<keyword evidence="4" id="KW-0720">Serine protease</keyword>
<evidence type="ECO:0000313" key="6">
    <source>
        <dbReference type="EMBL" id="ALA07336.1"/>
    </source>
</evidence>
<keyword evidence="3" id="KW-0378">Hydrolase</keyword>
<dbReference type="GO" id="GO:0006508">
    <property type="term" value="P:proteolysis"/>
    <property type="evidence" value="ECO:0007669"/>
    <property type="project" value="UniProtKB-KW"/>
</dbReference>
<accession>A0A0K2CNJ2</accession>
<dbReference type="RefSeq" id="YP_009215058.1">
    <property type="nucleotide sequence ID" value="NC_028969.1"/>
</dbReference>
<name>A0A0K2CNJ2_9CAUD</name>
<dbReference type="InterPro" id="IPR015500">
    <property type="entry name" value="Peptidase_S8_subtilisin-rel"/>
</dbReference>
<dbReference type="Gene3D" id="3.40.50.200">
    <property type="entry name" value="Peptidase S8/S53 domain"/>
    <property type="match status" value="1"/>
</dbReference>
<dbReference type="KEGG" id="vg:26641383"/>
<dbReference type="InterPro" id="IPR050131">
    <property type="entry name" value="Peptidase_S8_subtilisin-like"/>
</dbReference>
<dbReference type="PROSITE" id="PS00138">
    <property type="entry name" value="SUBTILASE_SER"/>
    <property type="match status" value="1"/>
</dbReference>
<evidence type="ECO:0000256" key="1">
    <source>
        <dbReference type="ARBA" id="ARBA00011073"/>
    </source>
</evidence>
<sequence>MQSPSFKILLIYKRIPIFKIVFLYPRSYIMQLICSSDNFLTSEQEQLLSTEQVNIVHKVKLTPIYIIEAQDIDEVVSLGLFKGVRKAETFSVAEDVKMYPNIPNTPLIRKLNAVGWGGIKVAILDTGVRPEQISVTYSKDFTGYNNIIIHDHGTKVAKIINHYSPRAHIMSFKVGHEGNDIKEGAIFMALDDVMEQGANIVNMSISFGRGCKGKCELCTYLDLLVDSTGIIVVTAAGNKGQLPVSSIGCPGAAEKVITVGAVDHYKMLASFSSIGEPGFDKPNILAPGYTEIKMRYPSGFLIGTDEGTSFATPVVVGVLTSLFSIYLDKSLIITKMYQTCECIGIPRHEQGFGLLNLEKLVEVCLQDDAISRTDSRQKST</sequence>
<dbReference type="InterPro" id="IPR000209">
    <property type="entry name" value="Peptidase_S8/S53_dom"/>
</dbReference>
<dbReference type="PROSITE" id="PS51892">
    <property type="entry name" value="SUBTILASE"/>
    <property type="match status" value="1"/>
</dbReference>
<dbReference type="OrthoDB" id="29543at10239"/>
<dbReference type="Pfam" id="PF00082">
    <property type="entry name" value="Peptidase_S8"/>
    <property type="match status" value="1"/>
</dbReference>
<dbReference type="InterPro" id="IPR036852">
    <property type="entry name" value="Peptidase_S8/S53_dom_sf"/>
</dbReference>
<dbReference type="PRINTS" id="PR00723">
    <property type="entry name" value="SUBTILISIN"/>
</dbReference>
<protein>
    <recommendedName>
        <fullName evidence="5">Peptidase S8/S53 domain-containing protein</fullName>
    </recommendedName>
</protein>
<proteinExistence type="inferred from homology"/>
<evidence type="ECO:0000259" key="5">
    <source>
        <dbReference type="Pfam" id="PF00082"/>
    </source>
</evidence>
<evidence type="ECO:0000256" key="4">
    <source>
        <dbReference type="ARBA" id="ARBA00022825"/>
    </source>
</evidence>
<dbReference type="SUPFAM" id="SSF52743">
    <property type="entry name" value="Subtilisin-like"/>
    <property type="match status" value="1"/>
</dbReference>
<organism evidence="6 7">
    <name type="scientific">Brevibacillus phage Osiris</name>
    <dbReference type="NCBI Taxonomy" id="1691955"/>
    <lineage>
        <taxon>Viruses</taxon>
        <taxon>Duplodnaviria</taxon>
        <taxon>Heunggongvirae</taxon>
        <taxon>Uroviricota</taxon>
        <taxon>Caudoviricetes</taxon>
        <taxon>Jimmervirus</taxon>
        <taxon>Jimmervirus osiris</taxon>
    </lineage>
</organism>
<dbReference type="Proteomes" id="UP000202966">
    <property type="component" value="Segment"/>
</dbReference>
<dbReference type="PANTHER" id="PTHR43806:SF11">
    <property type="entry name" value="CEREVISIN-RELATED"/>
    <property type="match status" value="1"/>
</dbReference>
<reference evidence="6 7" key="1">
    <citation type="journal article" date="2015" name="Genome Announc.">
        <title>Genome Sequences of Five Additional Brevibacillus laterosporus Bacteriophages.</title>
        <authorList>
            <person name="Merrill B.D."/>
            <person name="Berg J.A."/>
            <person name="Graves K.A."/>
            <person name="Ward A.T."/>
            <person name="Hilton J.A."/>
            <person name="Wake B.N."/>
            <person name="Grose J.H."/>
            <person name="Breakwell D.P."/>
            <person name="Burnett S.H."/>
        </authorList>
    </citation>
    <scope>NUCLEOTIDE SEQUENCE [LARGE SCALE GENOMIC DNA]</scope>
</reference>
<dbReference type="PANTHER" id="PTHR43806">
    <property type="entry name" value="PEPTIDASE S8"/>
    <property type="match status" value="1"/>
</dbReference>
<gene>
    <name evidence="6" type="ORF">OSIRIS_44</name>
</gene>
<evidence type="ECO:0000256" key="2">
    <source>
        <dbReference type="ARBA" id="ARBA00022670"/>
    </source>
</evidence>
<evidence type="ECO:0000313" key="7">
    <source>
        <dbReference type="Proteomes" id="UP000202966"/>
    </source>
</evidence>
<keyword evidence="7" id="KW-1185">Reference proteome</keyword>
<feature type="domain" description="Peptidase S8/S53" evidence="5">
    <location>
        <begin position="118"/>
        <end position="324"/>
    </location>
</feature>
<dbReference type="GO" id="GO:0004252">
    <property type="term" value="F:serine-type endopeptidase activity"/>
    <property type="evidence" value="ECO:0007669"/>
    <property type="project" value="InterPro"/>
</dbReference>
<dbReference type="InterPro" id="IPR023828">
    <property type="entry name" value="Peptidase_S8_Ser-AS"/>
</dbReference>
<keyword evidence="2" id="KW-0645">Protease</keyword>
<dbReference type="EMBL" id="KT151956">
    <property type="protein sequence ID" value="ALA07336.1"/>
    <property type="molecule type" value="Genomic_DNA"/>
</dbReference>
<evidence type="ECO:0000256" key="3">
    <source>
        <dbReference type="ARBA" id="ARBA00022801"/>
    </source>
</evidence>